<dbReference type="Pfam" id="PF00005">
    <property type="entry name" value="ABC_tran"/>
    <property type="match status" value="1"/>
</dbReference>
<sequence>MAEKIPPPIQATGIAEDGPCQHPQETTLLATHLKKVENHITDARRFCHLPKRSAVDIEFKDLSYSVREGPCWRKRGYKTLLKCLSGMFCSRELIGIMGPSGAGKSTLMNILAGYRESGMTGQILVNGKQRELRTFRKMSCYIMQDDMLLPHLTVKEAMMVSTNLKLNEKMEVKKKLVNEILTALGLLDCSGTRTLFLSGGQRKRLAIALELVNNPPVMFFDEPTSGLDSASCFQVVSLLNSLAQGGRTIICTIHQPSAKLFEMFNKLYILSQGQCIYRGSVTHLIPYLKGLGLHCPTYHNPADFIIELASGEYGDLNPLLFRAVEDGLCPITRDKSQQTKLDQEHCPNDVSVHVESHTFATSSLNQFCILFKRTFLSILRDTIVCPVAYCSIVYWMTSQPPEVSRFLLFSALATSTALVAQSLGLLIGVASNSLQVATFVGPVTAIPVLLFSGFFVSFKTIPTYLQWCSYISYVRYGFEGVILAIYGMDRAPLQCRELPCTFQLPQQVLQELDVEDAKLYVDFLVLGGFFLGLRLLAYLVLRYRVKSER</sequence>
<keyword evidence="4" id="KW-0813">Transport</keyword>
<dbReference type="CDD" id="cd03213">
    <property type="entry name" value="ABCG_EPDR"/>
    <property type="match status" value="1"/>
</dbReference>
<dbReference type="InterPro" id="IPR043926">
    <property type="entry name" value="ABCG_dom"/>
</dbReference>
<organism evidence="15 16">
    <name type="scientific">Xenopus tropicalis</name>
    <name type="common">Western clawed frog</name>
    <name type="synonym">Silurana tropicalis</name>
    <dbReference type="NCBI Taxonomy" id="8364"/>
    <lineage>
        <taxon>Eukaryota</taxon>
        <taxon>Metazoa</taxon>
        <taxon>Chordata</taxon>
        <taxon>Craniata</taxon>
        <taxon>Vertebrata</taxon>
        <taxon>Euteleostomi</taxon>
        <taxon>Amphibia</taxon>
        <taxon>Batrachia</taxon>
        <taxon>Anura</taxon>
        <taxon>Pipoidea</taxon>
        <taxon>Pipidae</taxon>
        <taxon>Xenopodinae</taxon>
        <taxon>Xenopus</taxon>
        <taxon>Silurana</taxon>
    </lineage>
</organism>
<evidence type="ECO:0000256" key="11">
    <source>
        <dbReference type="ARBA" id="ARBA00023136"/>
    </source>
</evidence>
<accession>A0A8J1JVE9</accession>
<dbReference type="GO" id="GO:0005524">
    <property type="term" value="F:ATP binding"/>
    <property type="evidence" value="ECO:0007669"/>
    <property type="project" value="UniProtKB-KW"/>
</dbReference>
<keyword evidence="10 13" id="KW-1133">Transmembrane helix</keyword>
<feature type="region of interest" description="Disordered" evidence="12">
    <location>
        <begin position="1"/>
        <end position="20"/>
    </location>
</feature>
<dbReference type="GO" id="GO:0016887">
    <property type="term" value="F:ATP hydrolysis activity"/>
    <property type="evidence" value="ECO:0007669"/>
    <property type="project" value="InterPro"/>
</dbReference>
<dbReference type="AlphaFoldDB" id="A0A8J1JVE9"/>
<evidence type="ECO:0000256" key="7">
    <source>
        <dbReference type="ARBA" id="ARBA00022741"/>
    </source>
</evidence>
<dbReference type="InterPro" id="IPR013525">
    <property type="entry name" value="ABC2_TM"/>
</dbReference>
<feature type="transmembrane region" description="Helical" evidence="13">
    <location>
        <begin position="436"/>
        <end position="458"/>
    </location>
</feature>
<proteinExistence type="inferred from homology"/>
<dbReference type="InterPro" id="IPR003593">
    <property type="entry name" value="AAA+_ATPase"/>
</dbReference>
<evidence type="ECO:0000256" key="5">
    <source>
        <dbReference type="ARBA" id="ARBA00022475"/>
    </source>
</evidence>
<keyword evidence="11 13" id="KW-0472">Membrane</keyword>
<feature type="transmembrane region" description="Helical" evidence="13">
    <location>
        <begin position="375"/>
        <end position="395"/>
    </location>
</feature>
<dbReference type="PROSITE" id="PS50893">
    <property type="entry name" value="ABC_TRANSPORTER_2"/>
    <property type="match status" value="1"/>
</dbReference>
<dbReference type="Gene3D" id="3.40.50.300">
    <property type="entry name" value="P-loop containing nucleotide triphosphate hydrolases"/>
    <property type="match status" value="1"/>
</dbReference>
<evidence type="ECO:0000259" key="14">
    <source>
        <dbReference type="PROSITE" id="PS50893"/>
    </source>
</evidence>
<protein>
    <submittedName>
        <fullName evidence="16">ATP-binding cassette sub-family G member 4 isoform X2</fullName>
    </submittedName>
</protein>
<dbReference type="Xenbase" id="XB-GENE-22063023">
    <property type="gene designation" value="abcg4"/>
</dbReference>
<evidence type="ECO:0000256" key="9">
    <source>
        <dbReference type="ARBA" id="ARBA00022967"/>
    </source>
</evidence>
<evidence type="ECO:0000256" key="2">
    <source>
        <dbReference type="ARBA" id="ARBA00004236"/>
    </source>
</evidence>
<dbReference type="Pfam" id="PF01061">
    <property type="entry name" value="ABC2_membrane"/>
    <property type="match status" value="1"/>
</dbReference>
<dbReference type="InterPro" id="IPR003439">
    <property type="entry name" value="ABC_transporter-like_ATP-bd"/>
</dbReference>
<feature type="transmembrane region" description="Helical" evidence="13">
    <location>
        <begin position="407"/>
        <end position="430"/>
    </location>
</feature>
<dbReference type="CTD" id="64137"/>
<comment type="similarity">
    <text evidence="3">Belongs to the ABC transporter superfamily. ABCG family. Eye pigment precursor importer (TC 3.A.1.204) subfamily.</text>
</comment>
<evidence type="ECO:0000256" key="8">
    <source>
        <dbReference type="ARBA" id="ARBA00022840"/>
    </source>
</evidence>
<evidence type="ECO:0000313" key="17">
    <source>
        <dbReference type="Xenbase" id="XB-GENE-22063023"/>
    </source>
</evidence>
<keyword evidence="5" id="KW-1003">Cell membrane</keyword>
<evidence type="ECO:0000256" key="10">
    <source>
        <dbReference type="ARBA" id="ARBA00022989"/>
    </source>
</evidence>
<evidence type="ECO:0000256" key="4">
    <source>
        <dbReference type="ARBA" id="ARBA00022448"/>
    </source>
</evidence>
<dbReference type="Pfam" id="PF19055">
    <property type="entry name" value="ABC2_membrane_7"/>
    <property type="match status" value="1"/>
</dbReference>
<keyword evidence="15" id="KW-1185">Reference proteome</keyword>
<dbReference type="InterPro" id="IPR017871">
    <property type="entry name" value="ABC_transporter-like_CS"/>
</dbReference>
<gene>
    <name evidence="16 17" type="primary">abcg4</name>
</gene>
<dbReference type="GeneID" id="101734071"/>
<dbReference type="GO" id="GO:0140359">
    <property type="term" value="F:ABC-type transporter activity"/>
    <property type="evidence" value="ECO:0007669"/>
    <property type="project" value="InterPro"/>
</dbReference>
<dbReference type="GO" id="GO:0033344">
    <property type="term" value="P:cholesterol efflux"/>
    <property type="evidence" value="ECO:0007669"/>
    <property type="project" value="UniProtKB-ARBA"/>
</dbReference>
<evidence type="ECO:0000256" key="1">
    <source>
        <dbReference type="ARBA" id="ARBA00004127"/>
    </source>
</evidence>
<feature type="domain" description="ABC transporter" evidence="14">
    <location>
        <begin position="57"/>
        <end position="297"/>
    </location>
</feature>
<keyword evidence="9" id="KW-1278">Translocase</keyword>
<keyword evidence="7" id="KW-0547">Nucleotide-binding</keyword>
<comment type="subcellular location">
    <subcellularLocation>
        <location evidence="2">Cell membrane</location>
    </subcellularLocation>
    <subcellularLocation>
        <location evidence="1">Endomembrane system</location>
        <topology evidence="1">Multi-pass membrane protein</topology>
    </subcellularLocation>
</comment>
<evidence type="ECO:0000256" key="6">
    <source>
        <dbReference type="ARBA" id="ARBA00022692"/>
    </source>
</evidence>
<dbReference type="PANTHER" id="PTHR48041">
    <property type="entry name" value="ABC TRANSPORTER G FAMILY MEMBER 28"/>
    <property type="match status" value="1"/>
</dbReference>
<reference evidence="16" key="1">
    <citation type="submission" date="2025-08" db="UniProtKB">
        <authorList>
            <consortium name="RefSeq"/>
        </authorList>
    </citation>
    <scope>IDENTIFICATION</scope>
    <source>
        <strain evidence="16">Nigerian</strain>
        <tissue evidence="16">Liver and blood</tissue>
    </source>
</reference>
<dbReference type="FunFam" id="3.40.50.300:FF:000267">
    <property type="entry name" value="ATP-binding cassette, sub-family G (WHITE), member 1"/>
    <property type="match status" value="1"/>
</dbReference>
<evidence type="ECO:0000313" key="16">
    <source>
        <dbReference type="RefSeq" id="XP_031761862.1"/>
    </source>
</evidence>
<dbReference type="PROSITE" id="PS00211">
    <property type="entry name" value="ABC_TRANSPORTER_1"/>
    <property type="match status" value="1"/>
</dbReference>
<feature type="transmembrane region" description="Helical" evidence="13">
    <location>
        <begin position="470"/>
        <end position="488"/>
    </location>
</feature>
<dbReference type="PANTHER" id="PTHR48041:SF75">
    <property type="entry name" value="ATP-BINDING CASSETTE SUB-FAMILY G MEMBER 4"/>
    <property type="match status" value="1"/>
</dbReference>
<evidence type="ECO:0000256" key="12">
    <source>
        <dbReference type="SAM" id="MobiDB-lite"/>
    </source>
</evidence>
<dbReference type="InterPro" id="IPR027417">
    <property type="entry name" value="P-loop_NTPase"/>
</dbReference>
<evidence type="ECO:0000256" key="3">
    <source>
        <dbReference type="ARBA" id="ARBA00005814"/>
    </source>
</evidence>
<dbReference type="GO" id="GO:0005886">
    <property type="term" value="C:plasma membrane"/>
    <property type="evidence" value="ECO:0007669"/>
    <property type="project" value="UniProtKB-SubCell"/>
</dbReference>
<name>A0A8J1JVE9_XENTR</name>
<keyword evidence="6 13" id="KW-0812">Transmembrane</keyword>
<dbReference type="SMART" id="SM00382">
    <property type="entry name" value="AAA"/>
    <property type="match status" value="1"/>
</dbReference>
<dbReference type="InterPro" id="IPR050352">
    <property type="entry name" value="ABCG_transporters"/>
</dbReference>
<dbReference type="Proteomes" id="UP000008143">
    <property type="component" value="Chromosome 7"/>
</dbReference>
<dbReference type="RefSeq" id="XP_031761862.1">
    <property type="nucleotide sequence ID" value="XM_031906002.1"/>
</dbReference>
<dbReference type="SUPFAM" id="SSF52540">
    <property type="entry name" value="P-loop containing nucleoside triphosphate hydrolases"/>
    <property type="match status" value="1"/>
</dbReference>
<keyword evidence="8 16" id="KW-0067">ATP-binding</keyword>
<dbReference type="GO" id="GO:0012505">
    <property type="term" value="C:endomembrane system"/>
    <property type="evidence" value="ECO:0007669"/>
    <property type="project" value="UniProtKB-SubCell"/>
</dbReference>
<evidence type="ECO:0000313" key="15">
    <source>
        <dbReference type="Proteomes" id="UP000008143"/>
    </source>
</evidence>
<feature type="transmembrane region" description="Helical" evidence="13">
    <location>
        <begin position="519"/>
        <end position="541"/>
    </location>
</feature>
<dbReference type="AGR" id="Xenbase:XB-GENE-22063023"/>
<evidence type="ECO:0000256" key="13">
    <source>
        <dbReference type="SAM" id="Phobius"/>
    </source>
</evidence>